<proteinExistence type="predicted"/>
<reference evidence="1" key="2">
    <citation type="journal article" date="2015" name="Data Brief">
        <title>Shoot transcriptome of the giant reed, Arundo donax.</title>
        <authorList>
            <person name="Barrero R.A."/>
            <person name="Guerrero F.D."/>
            <person name="Moolhuijzen P."/>
            <person name="Goolsby J.A."/>
            <person name="Tidwell J."/>
            <person name="Bellgard S.E."/>
            <person name="Bellgard M.I."/>
        </authorList>
    </citation>
    <scope>NUCLEOTIDE SEQUENCE</scope>
    <source>
        <tissue evidence="1">Shoot tissue taken approximately 20 cm above the soil surface</tissue>
    </source>
</reference>
<evidence type="ECO:0000313" key="1">
    <source>
        <dbReference type="EMBL" id="JAE34868.1"/>
    </source>
</evidence>
<protein>
    <submittedName>
        <fullName evidence="1">Uncharacterized protein</fullName>
    </submittedName>
</protein>
<organism evidence="1">
    <name type="scientific">Arundo donax</name>
    <name type="common">Giant reed</name>
    <name type="synonym">Donax arundinaceus</name>
    <dbReference type="NCBI Taxonomy" id="35708"/>
    <lineage>
        <taxon>Eukaryota</taxon>
        <taxon>Viridiplantae</taxon>
        <taxon>Streptophyta</taxon>
        <taxon>Embryophyta</taxon>
        <taxon>Tracheophyta</taxon>
        <taxon>Spermatophyta</taxon>
        <taxon>Magnoliopsida</taxon>
        <taxon>Liliopsida</taxon>
        <taxon>Poales</taxon>
        <taxon>Poaceae</taxon>
        <taxon>PACMAD clade</taxon>
        <taxon>Arundinoideae</taxon>
        <taxon>Arundineae</taxon>
        <taxon>Arundo</taxon>
    </lineage>
</organism>
<name>A0A0A9HPL9_ARUDO</name>
<dbReference type="AlphaFoldDB" id="A0A0A9HPL9"/>
<reference evidence="1" key="1">
    <citation type="submission" date="2014-09" db="EMBL/GenBank/DDBJ databases">
        <authorList>
            <person name="Magalhaes I.L.F."/>
            <person name="Oliveira U."/>
            <person name="Santos F.R."/>
            <person name="Vidigal T.H.D.A."/>
            <person name="Brescovit A.D."/>
            <person name="Santos A.J."/>
        </authorList>
    </citation>
    <scope>NUCLEOTIDE SEQUENCE</scope>
    <source>
        <tissue evidence="1">Shoot tissue taken approximately 20 cm above the soil surface</tissue>
    </source>
</reference>
<dbReference type="EMBL" id="GBRH01163028">
    <property type="protein sequence ID" value="JAE34868.1"/>
    <property type="molecule type" value="Transcribed_RNA"/>
</dbReference>
<accession>A0A0A9HPL9</accession>
<sequence>MAFHLNIFNQLQSIMQPGWILLELVHRTTPCRWEQPILYLVPSL</sequence>